<evidence type="ECO:0000256" key="1">
    <source>
        <dbReference type="SAM" id="Phobius"/>
    </source>
</evidence>
<evidence type="ECO:0000313" key="2">
    <source>
        <dbReference type="EMBL" id="PQJ79622.1"/>
    </source>
</evidence>
<dbReference type="Proteomes" id="UP000238882">
    <property type="component" value="Unassembled WGS sequence"/>
</dbReference>
<keyword evidence="1" id="KW-0472">Membrane</keyword>
<protein>
    <submittedName>
        <fullName evidence="2">Uncharacterized protein</fullName>
    </submittedName>
</protein>
<keyword evidence="1" id="KW-0812">Transmembrane</keyword>
<name>A0A2S7WQN5_9FLAO</name>
<keyword evidence="1" id="KW-1133">Transmembrane helix</keyword>
<proteinExistence type="predicted"/>
<sequence>MNLQLTILISILTSLFFLLIVIFIVDFKKLKTSENYKLNILKNAILQEKNITSSLKNKSQKIDILQKKTNQQLLTIRIKVFNLEFSLSKIFS</sequence>
<dbReference type="AlphaFoldDB" id="A0A2S7WQN5"/>
<accession>A0A2S7WQN5</accession>
<gene>
    <name evidence="2" type="ORF">BTO18_10755</name>
</gene>
<organism evidence="2 3">
    <name type="scientific">Polaribacter porphyrae</name>
    <dbReference type="NCBI Taxonomy" id="1137780"/>
    <lineage>
        <taxon>Bacteria</taxon>
        <taxon>Pseudomonadati</taxon>
        <taxon>Bacteroidota</taxon>
        <taxon>Flavobacteriia</taxon>
        <taxon>Flavobacteriales</taxon>
        <taxon>Flavobacteriaceae</taxon>
    </lineage>
</organism>
<keyword evidence="3" id="KW-1185">Reference proteome</keyword>
<comment type="caution">
    <text evidence="2">The sequence shown here is derived from an EMBL/GenBank/DDBJ whole genome shotgun (WGS) entry which is preliminary data.</text>
</comment>
<reference evidence="2 3" key="1">
    <citation type="submission" date="2016-12" db="EMBL/GenBank/DDBJ databases">
        <title>Trade-off between light-utilization and light-protection in marine flavobacteria.</title>
        <authorList>
            <person name="Kumagai Y."/>
            <person name="Yoshizawa S."/>
            <person name="Kogure K."/>
            <person name="Iwasaki W."/>
        </authorList>
    </citation>
    <scope>NUCLEOTIDE SEQUENCE [LARGE SCALE GENOMIC DNA]</scope>
    <source>
        <strain evidence="2 3">NBRC 108759</strain>
    </source>
</reference>
<dbReference type="EMBL" id="MSCN01000001">
    <property type="protein sequence ID" value="PQJ79622.1"/>
    <property type="molecule type" value="Genomic_DNA"/>
</dbReference>
<evidence type="ECO:0000313" key="3">
    <source>
        <dbReference type="Proteomes" id="UP000238882"/>
    </source>
</evidence>
<feature type="transmembrane region" description="Helical" evidence="1">
    <location>
        <begin position="6"/>
        <end position="27"/>
    </location>
</feature>